<evidence type="ECO:0000313" key="3">
    <source>
        <dbReference type="Proteomes" id="UP001464378"/>
    </source>
</evidence>
<organism evidence="2 3">
    <name type="scientific">Pseudoflavonifractor intestinihominis</name>
    <dbReference type="NCBI Taxonomy" id="3133171"/>
    <lineage>
        <taxon>Bacteria</taxon>
        <taxon>Bacillati</taxon>
        <taxon>Bacillota</taxon>
        <taxon>Clostridia</taxon>
        <taxon>Eubacteriales</taxon>
        <taxon>Oscillospiraceae</taxon>
        <taxon>Pseudoflavonifractor</taxon>
    </lineage>
</organism>
<keyword evidence="3" id="KW-1185">Reference proteome</keyword>
<dbReference type="RefSeq" id="WP_349230797.1">
    <property type="nucleotide sequence ID" value="NZ_JBBMFK010000002.1"/>
</dbReference>
<gene>
    <name evidence="2" type="ORF">WMO64_01675</name>
</gene>
<dbReference type="Proteomes" id="UP001464378">
    <property type="component" value="Unassembled WGS sequence"/>
</dbReference>
<name>A0ABV1E4E3_9FIRM</name>
<sequence length="63" mass="7259">MSDAKPTFAADMRDYDRIQATMHLMDELAKGRMSGEEKGWLTSEDLRKHFRSKANDPKLSDVE</sequence>
<dbReference type="EMBL" id="JBBMFK010000002">
    <property type="protein sequence ID" value="MEQ2442175.1"/>
    <property type="molecule type" value="Genomic_DNA"/>
</dbReference>
<evidence type="ECO:0000313" key="2">
    <source>
        <dbReference type="EMBL" id="MEQ2442175.1"/>
    </source>
</evidence>
<feature type="region of interest" description="Disordered" evidence="1">
    <location>
        <begin position="42"/>
        <end position="63"/>
    </location>
</feature>
<protein>
    <submittedName>
        <fullName evidence="2">Uncharacterized protein</fullName>
    </submittedName>
</protein>
<comment type="caution">
    <text evidence="2">The sequence shown here is derived from an EMBL/GenBank/DDBJ whole genome shotgun (WGS) entry which is preliminary data.</text>
</comment>
<proteinExistence type="predicted"/>
<reference evidence="2 3" key="1">
    <citation type="submission" date="2024-03" db="EMBL/GenBank/DDBJ databases">
        <title>Human intestinal bacterial collection.</title>
        <authorList>
            <person name="Pauvert C."/>
            <person name="Hitch T.C.A."/>
            <person name="Clavel T."/>
        </authorList>
    </citation>
    <scope>NUCLEOTIDE SEQUENCE [LARGE SCALE GENOMIC DNA]</scope>
    <source>
        <strain evidence="2 3">CLA-AP-H29</strain>
    </source>
</reference>
<evidence type="ECO:0000256" key="1">
    <source>
        <dbReference type="SAM" id="MobiDB-lite"/>
    </source>
</evidence>
<accession>A0ABV1E4E3</accession>